<keyword evidence="3" id="KW-0479">Metal-binding</keyword>
<dbReference type="PANTHER" id="PTHR38096">
    <property type="entry name" value="ENTEROBACTIN SYNTHASE COMPONENT D"/>
    <property type="match status" value="1"/>
</dbReference>
<dbReference type="AlphaFoldDB" id="A0AB39XZ39"/>
<evidence type="ECO:0000313" key="6">
    <source>
        <dbReference type="EMBL" id="XDV62776.1"/>
    </source>
</evidence>
<sequence length="236" mass="24470">MRNTRPPVLAVRPARDVIAVLRLSGAEGYGHAYGDRDGGGMHPAERALMRGGSPARCRDFAAGRAAAADALRLLGRSGPVLREARRPRFPAGVRGSISHCRGAVATCLATTRTDVFAVGVDIERVGRLSPETAGLVCTPPERALVAAGDAGGRLLTVMFSAKEAFYKAATALALSREPVFHDLEVVPEPGPGNGSGLCLTPAPGLLPDGCTVRGQVRSVGPYVWTTVLLQAGDGPS</sequence>
<evidence type="ECO:0000259" key="5">
    <source>
        <dbReference type="Pfam" id="PF17837"/>
    </source>
</evidence>
<name>A0AB39XZ39_9ACTN</name>
<feature type="binding site" evidence="2">
    <location>
        <position position="163"/>
    </location>
    <ligand>
        <name>CoA</name>
        <dbReference type="ChEBI" id="CHEBI:57287"/>
    </ligand>
</feature>
<dbReference type="PANTHER" id="PTHR38096:SF1">
    <property type="entry name" value="ENTEROBACTIN SYNTHASE COMPONENT D"/>
    <property type="match status" value="1"/>
</dbReference>
<keyword evidence="1 6" id="KW-0808">Transferase</keyword>
<feature type="binding site" evidence="3">
    <location>
        <position position="121"/>
    </location>
    <ligand>
        <name>Mg(2+)</name>
        <dbReference type="ChEBI" id="CHEBI:18420"/>
    </ligand>
</feature>
<dbReference type="InterPro" id="IPR041354">
    <property type="entry name" value="4PPT_N"/>
</dbReference>
<evidence type="ECO:0000256" key="2">
    <source>
        <dbReference type="PIRSR" id="PIRSR603542-1"/>
    </source>
</evidence>
<feature type="binding site" evidence="2">
    <location>
        <begin position="98"/>
        <end position="99"/>
    </location>
    <ligand>
        <name>CoA</name>
        <dbReference type="ChEBI" id="CHEBI:57287"/>
    </ligand>
</feature>
<dbReference type="SUPFAM" id="SSF56214">
    <property type="entry name" value="4'-phosphopantetheinyl transferase"/>
    <property type="match status" value="1"/>
</dbReference>
<dbReference type="InterPro" id="IPR037143">
    <property type="entry name" value="4-PPantetheinyl_Trfase_dom_sf"/>
</dbReference>
<dbReference type="GO" id="GO:0009239">
    <property type="term" value="P:enterobactin biosynthetic process"/>
    <property type="evidence" value="ECO:0007669"/>
    <property type="project" value="InterPro"/>
</dbReference>
<dbReference type="PRINTS" id="PR01399">
    <property type="entry name" value="ENTSNTHTASED"/>
</dbReference>
<dbReference type="EMBL" id="CP165727">
    <property type="protein sequence ID" value="XDV62776.1"/>
    <property type="molecule type" value="Genomic_DNA"/>
</dbReference>
<dbReference type="GO" id="GO:0000287">
    <property type="term" value="F:magnesium ion binding"/>
    <property type="evidence" value="ECO:0007669"/>
    <property type="project" value="InterPro"/>
</dbReference>
<dbReference type="InterPro" id="IPR003542">
    <property type="entry name" value="Enbac_synth_compD-like"/>
</dbReference>
<keyword evidence="3" id="KW-0460">Magnesium</keyword>
<dbReference type="InterPro" id="IPR008278">
    <property type="entry name" value="4-PPantetheinyl_Trfase_dom"/>
</dbReference>
<gene>
    <name evidence="6" type="ORF">AB5J51_07375</name>
</gene>
<dbReference type="RefSeq" id="WP_369777205.1">
    <property type="nucleotide sequence ID" value="NZ_CP165727.1"/>
</dbReference>
<feature type="binding site" evidence="3">
    <location>
        <position position="122"/>
    </location>
    <ligand>
        <name>Mg(2+)</name>
        <dbReference type="ChEBI" id="CHEBI:18420"/>
    </ligand>
</feature>
<dbReference type="Gene3D" id="3.90.470.20">
    <property type="entry name" value="4'-phosphopantetheinyl transferase domain"/>
    <property type="match status" value="1"/>
</dbReference>
<reference evidence="6" key="1">
    <citation type="submission" date="2024-08" db="EMBL/GenBank/DDBJ databases">
        <authorList>
            <person name="Yu S.T."/>
        </authorList>
    </citation>
    <scope>NUCLEOTIDE SEQUENCE</scope>
    <source>
        <strain evidence="6">R33</strain>
    </source>
</reference>
<accession>A0AB39XZ39</accession>
<evidence type="ECO:0000256" key="1">
    <source>
        <dbReference type="ARBA" id="ARBA00022679"/>
    </source>
</evidence>
<feature type="binding site" evidence="2">
    <location>
        <position position="121"/>
    </location>
    <ligand>
        <name>CoA</name>
        <dbReference type="ChEBI" id="CHEBI:57287"/>
    </ligand>
</feature>
<evidence type="ECO:0000256" key="3">
    <source>
        <dbReference type="PIRSR" id="PIRSR603542-2"/>
    </source>
</evidence>
<feature type="binding site" evidence="2">
    <location>
        <position position="56"/>
    </location>
    <ligand>
        <name>CoA</name>
        <dbReference type="ChEBI" id="CHEBI:57287"/>
    </ligand>
</feature>
<dbReference type="Pfam" id="PF01648">
    <property type="entry name" value="ACPS"/>
    <property type="match status" value="1"/>
</dbReference>
<organism evidence="6">
    <name type="scientific">Streptomyces sp. R33</name>
    <dbReference type="NCBI Taxonomy" id="3238629"/>
    <lineage>
        <taxon>Bacteria</taxon>
        <taxon>Bacillati</taxon>
        <taxon>Actinomycetota</taxon>
        <taxon>Actinomycetes</taxon>
        <taxon>Kitasatosporales</taxon>
        <taxon>Streptomycetaceae</taxon>
        <taxon>Streptomyces</taxon>
    </lineage>
</organism>
<dbReference type="Pfam" id="PF17837">
    <property type="entry name" value="4PPT_N"/>
    <property type="match status" value="1"/>
</dbReference>
<proteinExistence type="predicted"/>
<dbReference type="GO" id="GO:0009366">
    <property type="term" value="C:enterobactin synthetase complex"/>
    <property type="evidence" value="ECO:0007669"/>
    <property type="project" value="InterPro"/>
</dbReference>
<dbReference type="GO" id="GO:0005886">
    <property type="term" value="C:plasma membrane"/>
    <property type="evidence" value="ECO:0007669"/>
    <property type="project" value="TreeGrafter"/>
</dbReference>
<comment type="cofactor">
    <cofactor evidence="3">
        <name>Mg(2+)</name>
        <dbReference type="ChEBI" id="CHEBI:18420"/>
    </cofactor>
</comment>
<dbReference type="GO" id="GO:0008897">
    <property type="term" value="F:holo-[acyl-carrier-protein] synthase activity"/>
    <property type="evidence" value="ECO:0007669"/>
    <property type="project" value="InterPro"/>
</dbReference>
<feature type="binding site" evidence="2">
    <location>
        <position position="167"/>
    </location>
    <ligand>
        <name>CoA</name>
        <dbReference type="ChEBI" id="CHEBI:57287"/>
    </ligand>
</feature>
<feature type="binding site" evidence="3">
    <location>
        <position position="123"/>
    </location>
    <ligand>
        <name>Mg(2+)</name>
        <dbReference type="ChEBI" id="CHEBI:18420"/>
    </ligand>
</feature>
<protein>
    <submittedName>
        <fullName evidence="6">4'-phosphopantetheinyl transferase superfamily protein</fullName>
    </submittedName>
</protein>
<feature type="domain" description="4'-phosphopantetheinyl transferase" evidence="4">
    <location>
        <begin position="117"/>
        <end position="190"/>
    </location>
</feature>
<evidence type="ECO:0000259" key="4">
    <source>
        <dbReference type="Pfam" id="PF01648"/>
    </source>
</evidence>
<feature type="domain" description="4'-phosphopantetheinyl transferase N-terminal" evidence="5">
    <location>
        <begin position="45"/>
        <end position="106"/>
    </location>
</feature>
<feature type="binding site" evidence="2">
    <location>
        <position position="64"/>
    </location>
    <ligand>
        <name>CoA</name>
        <dbReference type="ChEBI" id="CHEBI:57287"/>
    </ligand>
</feature>